<proteinExistence type="predicted"/>
<keyword evidence="2" id="KW-0326">Glycosidase</keyword>
<evidence type="ECO:0000313" key="3">
    <source>
        <dbReference type="Proteomes" id="UP000530424"/>
    </source>
</evidence>
<dbReference type="EC" id="3.2.1.55" evidence="2"/>
<dbReference type="Gene3D" id="3.20.20.80">
    <property type="entry name" value="Glycosidases"/>
    <property type="match status" value="2"/>
</dbReference>
<accession>A0A853BXP4</accession>
<organism evidence="2 3">
    <name type="scientific">Nocardioides thalensis</name>
    <dbReference type="NCBI Taxonomy" id="1914755"/>
    <lineage>
        <taxon>Bacteria</taxon>
        <taxon>Bacillati</taxon>
        <taxon>Actinomycetota</taxon>
        <taxon>Actinomycetes</taxon>
        <taxon>Propionibacteriales</taxon>
        <taxon>Nocardioidaceae</taxon>
        <taxon>Nocardioides</taxon>
    </lineage>
</organism>
<dbReference type="InterPro" id="IPR017853">
    <property type="entry name" value="GH"/>
</dbReference>
<feature type="chain" id="PRO_5032651577" evidence="1">
    <location>
        <begin position="30"/>
        <end position="625"/>
    </location>
</feature>
<evidence type="ECO:0000313" key="2">
    <source>
        <dbReference type="EMBL" id="NYJ00700.1"/>
    </source>
</evidence>
<dbReference type="EMBL" id="JACCFP010000001">
    <property type="protein sequence ID" value="NYJ00700.1"/>
    <property type="molecule type" value="Genomic_DNA"/>
</dbReference>
<keyword evidence="3" id="KW-1185">Reference proteome</keyword>
<evidence type="ECO:0000256" key="1">
    <source>
        <dbReference type="SAM" id="SignalP"/>
    </source>
</evidence>
<keyword evidence="2" id="KW-0378">Hydrolase</keyword>
<feature type="signal peptide" evidence="1">
    <location>
        <begin position="1"/>
        <end position="29"/>
    </location>
</feature>
<protein>
    <submittedName>
        <fullName evidence="2">Alpha-N-arabinofuranosidase</fullName>
        <ecNumber evidence="2">3.2.1.55</ecNumber>
    </submittedName>
</protein>
<dbReference type="InterPro" id="IPR013780">
    <property type="entry name" value="Glyco_hydro_b"/>
</dbReference>
<reference evidence="2 3" key="1">
    <citation type="submission" date="2020-07" db="EMBL/GenBank/DDBJ databases">
        <title>Sequencing the genomes of 1000 actinobacteria strains.</title>
        <authorList>
            <person name="Klenk H.-P."/>
        </authorList>
    </citation>
    <scope>NUCLEOTIDE SEQUENCE [LARGE SCALE GENOMIC DNA]</scope>
    <source>
        <strain evidence="2 3">DSM 103833</strain>
    </source>
</reference>
<sequence length="625" mass="68999">MRVRPIFSVFLMLTTLAVVAVLMPARASAADPEGPSRADRRTLTITQQRRDAGIVPREIIGANMRWLNTADGAWDPKRNRLRADVARQVRRIGIGSIRYPGGTIANVFNFRNALGKPGCQVSGGLLRPAFASISPDKSEYTIGRHAAFARMAGAGTNIMIPMINTTPADAVAYVKAMSQATGQKKFYVEVGNEPFLTRQRYWRAKPLATRLNDYILGGTRMPDGMPGDHSVYPVNGCNLMKPAKAVGGPNQTYRPRYTPIAPGTQPKVTVVTQSRTDVYEYVPTFSTCGLLSPQRREYTISADRTRIIFAPDRGLLSSCPRPPRGAEIKISYQSGRHPGFTDFFNALKNIPGIDVEVCSSWASVAFVERMNQLNRDYDCIAVHSYANIGGPTRVKMMYNQLMKAARSQNARLAYLRDQMRSSPYPGAEDRYFNVTEFGGQHSKRPGLLQSTFMREIVQGIHLVAQINQGVRVSNLSNFRAIFEHFGGRVTLSGRGYLLGLVRHLVGEQPMIAKGTPKGTSVVATRDGRKASLLVVNASWDKDRKTAIALPGRKGAMCVAVRTLRTEPDGSTRPRNASGRPLSVRAPRSLVWKKNVDRLSYNFQSHSINLLTFRPKTGRCGKVGPL</sequence>
<comment type="caution">
    <text evidence="2">The sequence shown here is derived from an EMBL/GenBank/DDBJ whole genome shotgun (WGS) entry which is preliminary data.</text>
</comment>
<dbReference type="RefSeq" id="WP_179667253.1">
    <property type="nucleotide sequence ID" value="NZ_JACCFP010000001.1"/>
</dbReference>
<keyword evidence="1" id="KW-0732">Signal</keyword>
<name>A0A853BXP4_9ACTN</name>
<dbReference type="Gene3D" id="2.60.40.1180">
    <property type="entry name" value="Golgi alpha-mannosidase II"/>
    <property type="match status" value="1"/>
</dbReference>
<dbReference type="Proteomes" id="UP000530424">
    <property type="component" value="Unassembled WGS sequence"/>
</dbReference>
<gene>
    <name evidence="2" type="ORF">HNR19_001398</name>
</gene>
<dbReference type="SUPFAM" id="SSF51445">
    <property type="entry name" value="(Trans)glycosidases"/>
    <property type="match status" value="2"/>
</dbReference>
<dbReference type="AlphaFoldDB" id="A0A853BXP4"/>
<dbReference type="GO" id="GO:0046556">
    <property type="term" value="F:alpha-L-arabinofuranosidase activity"/>
    <property type="evidence" value="ECO:0007669"/>
    <property type="project" value="UniProtKB-EC"/>
</dbReference>